<name>A0ABS6B8Z0_9NOCA</name>
<protein>
    <submittedName>
        <fullName evidence="1">Transposase</fullName>
    </submittedName>
</protein>
<evidence type="ECO:0000313" key="1">
    <source>
        <dbReference type="EMBL" id="MBU3065875.1"/>
    </source>
</evidence>
<comment type="caution">
    <text evidence="1">The sequence shown here is derived from an EMBL/GenBank/DDBJ whole genome shotgun (WGS) entry which is preliminary data.</text>
</comment>
<keyword evidence="2" id="KW-1185">Reference proteome</keyword>
<accession>A0ABS6B8Z0</accession>
<dbReference type="EMBL" id="JAHKNI010000012">
    <property type="protein sequence ID" value="MBU3065875.1"/>
    <property type="molecule type" value="Genomic_DNA"/>
</dbReference>
<dbReference type="Proteomes" id="UP000733379">
    <property type="component" value="Unassembled WGS sequence"/>
</dbReference>
<proteinExistence type="predicted"/>
<organism evidence="1 2">
    <name type="scientific">Nocardia albiluteola</name>
    <dbReference type="NCBI Taxonomy" id="2842303"/>
    <lineage>
        <taxon>Bacteria</taxon>
        <taxon>Bacillati</taxon>
        <taxon>Actinomycetota</taxon>
        <taxon>Actinomycetes</taxon>
        <taxon>Mycobacteriales</taxon>
        <taxon>Nocardiaceae</taxon>
        <taxon>Nocardia</taxon>
    </lineage>
</organism>
<reference evidence="1 2" key="1">
    <citation type="submission" date="2021-06" db="EMBL/GenBank/DDBJ databases">
        <title>Actinomycetes sequencing.</title>
        <authorList>
            <person name="Shan Q."/>
        </authorList>
    </citation>
    <scope>NUCLEOTIDE SEQUENCE [LARGE SCALE GENOMIC DNA]</scope>
    <source>
        <strain evidence="1 2">NEAU-G5</strain>
    </source>
</reference>
<gene>
    <name evidence="1" type="ORF">KO481_30675</name>
</gene>
<evidence type="ECO:0000313" key="2">
    <source>
        <dbReference type="Proteomes" id="UP000733379"/>
    </source>
</evidence>
<sequence length="90" mass="9728">MTRSSPVLLGAFRPCFTTPTFTTFVTLTIGMIAAPTRRTVCGMLTAARMSGHHARARRTLIAARYCADLPGDPTPEQIHTIRLAWANAAA</sequence>